<dbReference type="EMBL" id="VJMH01005538">
    <property type="protein sequence ID" value="KAF0694811.1"/>
    <property type="molecule type" value="Genomic_DNA"/>
</dbReference>
<feature type="transmembrane region" description="Helical" evidence="1">
    <location>
        <begin position="294"/>
        <end position="317"/>
    </location>
</feature>
<dbReference type="Proteomes" id="UP000332933">
    <property type="component" value="Unassembled WGS sequence"/>
</dbReference>
<keyword evidence="1" id="KW-0812">Transmembrane</keyword>
<organism evidence="3 4">
    <name type="scientific">Aphanomyces stellatus</name>
    <dbReference type="NCBI Taxonomy" id="120398"/>
    <lineage>
        <taxon>Eukaryota</taxon>
        <taxon>Sar</taxon>
        <taxon>Stramenopiles</taxon>
        <taxon>Oomycota</taxon>
        <taxon>Saprolegniomycetes</taxon>
        <taxon>Saprolegniales</taxon>
        <taxon>Verrucalvaceae</taxon>
        <taxon>Aphanomyces</taxon>
    </lineage>
</organism>
<name>A0A485L0Y9_9STRA</name>
<proteinExistence type="predicted"/>
<keyword evidence="4" id="KW-1185">Reference proteome</keyword>
<reference evidence="3 4" key="1">
    <citation type="submission" date="2019-03" db="EMBL/GenBank/DDBJ databases">
        <authorList>
            <person name="Gaulin E."/>
            <person name="Dumas B."/>
        </authorList>
    </citation>
    <scope>NUCLEOTIDE SEQUENCE [LARGE SCALE GENOMIC DNA]</scope>
    <source>
        <strain evidence="3">CBS 568.67</strain>
    </source>
</reference>
<sequence length="608" mass="67209">MTHKCHHRVTLNRKSVVLSTLFSLNLVAMPLKVYLSEVAPLDYPATYRPSPAFPPISSAPPRTSTLSMRYVQQLQLLYNETTLPHGATYEYDATNDVEVMRTVVSPSACCDTSKLVSNILGSVYFTPDVKTDLALALCATNTSTQASVGRMWQMNFFAAHDYVCATWIVPRNDVDDTPSSSATVSTVYSTFIPVSNPTSWRIVKLTYRLGLCLWIARICIRHYYDHVRHLRSTLRRHALHIHATADHYEIVVGEPTCLVLSNPFLCTAFIVDIWSSEGSVAQAGLRVCQTQNPFLFFAGMVYLSRMVWCAYWSLAVLNPLLQRTRHTHWVAPANTTVLALAAFLGGGGLPYLQGLWPALVSVYTFLLSLDSTRDASTGHIVEMNTAIVLFVYSLTMAALPCGVAAAKATAGFLSSWIHARRSRPKILSLHVRSTLRRLSLHGRNLPLRRDSMEQITAEPPRTLVESQADFNDFKHQLILWLCHVGPKAQSDLCTGGSLYPLFRAFPACQTHATMSQRGSDCYVFGYTDAKTLIEVTRVSLRSQMDLAAVPLPTSAISMGASATTMGRFPIQEAQLECAVGRLVMSKSKRTGALSVAFFRGVGDSPWVA</sequence>
<dbReference type="AlphaFoldDB" id="A0A485L0Y9"/>
<dbReference type="OrthoDB" id="68471at2759"/>
<keyword evidence="1" id="KW-1133">Transmembrane helix</keyword>
<accession>A0A485L0Y9</accession>
<gene>
    <name evidence="3" type="primary">Aste57867_14335</name>
    <name evidence="2" type="ORF">As57867_014281</name>
    <name evidence="3" type="ORF">ASTE57867_14335</name>
</gene>
<evidence type="ECO:0000256" key="1">
    <source>
        <dbReference type="SAM" id="Phobius"/>
    </source>
</evidence>
<feature type="transmembrane region" description="Helical" evidence="1">
    <location>
        <begin position="337"/>
        <end position="366"/>
    </location>
</feature>
<evidence type="ECO:0000313" key="2">
    <source>
        <dbReference type="EMBL" id="KAF0694811.1"/>
    </source>
</evidence>
<reference evidence="2" key="2">
    <citation type="submission" date="2019-06" db="EMBL/GenBank/DDBJ databases">
        <title>Genomics analysis of Aphanomyces spp. identifies a new class of oomycete effector associated with host adaptation.</title>
        <authorList>
            <person name="Gaulin E."/>
        </authorList>
    </citation>
    <scope>NUCLEOTIDE SEQUENCE</scope>
    <source>
        <strain evidence="2">CBS 578.67</strain>
    </source>
</reference>
<dbReference type="EMBL" id="CAADRA010005559">
    <property type="protein sequence ID" value="VFT91159.1"/>
    <property type="molecule type" value="Genomic_DNA"/>
</dbReference>
<evidence type="ECO:0000313" key="3">
    <source>
        <dbReference type="EMBL" id="VFT91159.1"/>
    </source>
</evidence>
<protein>
    <submittedName>
        <fullName evidence="3">Aste57867_14335 protein</fullName>
    </submittedName>
</protein>
<feature type="transmembrane region" description="Helical" evidence="1">
    <location>
        <begin position="386"/>
        <end position="413"/>
    </location>
</feature>
<evidence type="ECO:0000313" key="4">
    <source>
        <dbReference type="Proteomes" id="UP000332933"/>
    </source>
</evidence>
<keyword evidence="1" id="KW-0472">Membrane</keyword>